<evidence type="ECO:0000259" key="11">
    <source>
        <dbReference type="PROSITE" id="PS51194"/>
    </source>
</evidence>
<dbReference type="EMBL" id="WIWV01000012">
    <property type="protein sequence ID" value="KAF7718713.1"/>
    <property type="molecule type" value="Genomic_DNA"/>
</dbReference>
<dbReference type="CDD" id="cd18787">
    <property type="entry name" value="SF2_C_DEAD"/>
    <property type="match status" value="1"/>
</dbReference>
<evidence type="ECO:0000256" key="3">
    <source>
        <dbReference type="ARBA" id="ARBA00022801"/>
    </source>
</evidence>
<comment type="caution">
    <text evidence="13">The sequence shown here is derived from an EMBL/GenBank/DDBJ whole genome shotgun (WGS) entry which is preliminary data.</text>
</comment>
<keyword evidence="14" id="KW-1185">Reference proteome</keyword>
<dbReference type="GO" id="GO:0016787">
    <property type="term" value="F:hydrolase activity"/>
    <property type="evidence" value="ECO:0007669"/>
    <property type="project" value="UniProtKB-KW"/>
</dbReference>
<dbReference type="OrthoDB" id="196131at2759"/>
<evidence type="ECO:0000256" key="9">
    <source>
        <dbReference type="SAM" id="MobiDB-lite"/>
    </source>
</evidence>
<dbReference type="AlphaFoldDB" id="A0A8J8W8D2"/>
<evidence type="ECO:0000256" key="8">
    <source>
        <dbReference type="RuleBase" id="RU000492"/>
    </source>
</evidence>
<keyword evidence="3 8" id="KW-0378">Hydrolase</keyword>
<feature type="compositionally biased region" description="Polar residues" evidence="9">
    <location>
        <begin position="1"/>
        <end position="11"/>
    </location>
</feature>
<evidence type="ECO:0000313" key="13">
    <source>
        <dbReference type="EMBL" id="KAF7718713.1"/>
    </source>
</evidence>
<keyword evidence="5 8" id="KW-0067">ATP-binding</keyword>
<evidence type="ECO:0000256" key="5">
    <source>
        <dbReference type="ARBA" id="ARBA00022840"/>
    </source>
</evidence>
<evidence type="ECO:0000256" key="6">
    <source>
        <dbReference type="ARBA" id="ARBA00047984"/>
    </source>
</evidence>
<dbReference type="Pfam" id="PF00270">
    <property type="entry name" value="DEAD"/>
    <property type="match status" value="1"/>
</dbReference>
<dbReference type="SUPFAM" id="SSF52540">
    <property type="entry name" value="P-loop containing nucleoside triphosphate hydrolases"/>
    <property type="match status" value="1"/>
</dbReference>
<name>A0A8J8W8D2_9EURO</name>
<dbReference type="GO" id="GO:0003676">
    <property type="term" value="F:nucleic acid binding"/>
    <property type="evidence" value="ECO:0007669"/>
    <property type="project" value="InterPro"/>
</dbReference>
<dbReference type="InterPro" id="IPR027417">
    <property type="entry name" value="P-loop_NTPase"/>
</dbReference>
<accession>A0A8J8W8D2</accession>
<comment type="similarity">
    <text evidence="8">Belongs to the DEAD box helicase family.</text>
</comment>
<comment type="catalytic activity">
    <reaction evidence="6">
        <text>ATP + H2O = ADP + phosphate + H(+)</text>
        <dbReference type="Rhea" id="RHEA:13065"/>
        <dbReference type="ChEBI" id="CHEBI:15377"/>
        <dbReference type="ChEBI" id="CHEBI:15378"/>
        <dbReference type="ChEBI" id="CHEBI:30616"/>
        <dbReference type="ChEBI" id="CHEBI:43474"/>
        <dbReference type="ChEBI" id="CHEBI:456216"/>
        <dbReference type="EC" id="3.6.4.13"/>
    </reaction>
</comment>
<evidence type="ECO:0000256" key="4">
    <source>
        <dbReference type="ARBA" id="ARBA00022806"/>
    </source>
</evidence>
<dbReference type="Gene3D" id="3.40.50.300">
    <property type="entry name" value="P-loop containing nucleotide triphosphate hydrolases"/>
    <property type="match status" value="2"/>
</dbReference>
<keyword evidence="4 8" id="KW-0347">Helicase</keyword>
<dbReference type="PROSITE" id="PS00039">
    <property type="entry name" value="DEAD_ATP_HELICASE"/>
    <property type="match status" value="1"/>
</dbReference>
<dbReference type="GO" id="GO:0003724">
    <property type="term" value="F:RNA helicase activity"/>
    <property type="evidence" value="ECO:0007669"/>
    <property type="project" value="UniProtKB-EC"/>
</dbReference>
<feature type="region of interest" description="Disordered" evidence="9">
    <location>
        <begin position="1"/>
        <end position="40"/>
    </location>
</feature>
<dbReference type="InterPro" id="IPR000629">
    <property type="entry name" value="RNA-helicase_DEAD-box_CS"/>
</dbReference>
<feature type="short sequence motif" description="Q motif" evidence="7">
    <location>
        <begin position="128"/>
        <end position="156"/>
    </location>
</feature>
<feature type="region of interest" description="Disordered" evidence="9">
    <location>
        <begin position="537"/>
        <end position="619"/>
    </location>
</feature>
<dbReference type="InterPro" id="IPR001650">
    <property type="entry name" value="Helicase_C-like"/>
</dbReference>
<gene>
    <name evidence="13" type="ORF">PECM_001132</name>
</gene>
<dbReference type="Pfam" id="PF00271">
    <property type="entry name" value="Helicase_C"/>
    <property type="match status" value="1"/>
</dbReference>
<dbReference type="Proteomes" id="UP000631181">
    <property type="component" value="Unassembled WGS sequence"/>
</dbReference>
<evidence type="ECO:0000313" key="14">
    <source>
        <dbReference type="Proteomes" id="UP000631181"/>
    </source>
</evidence>
<dbReference type="PROSITE" id="PS51194">
    <property type="entry name" value="HELICASE_CTER"/>
    <property type="match status" value="1"/>
</dbReference>
<evidence type="ECO:0000256" key="7">
    <source>
        <dbReference type="PROSITE-ProRule" id="PRU00552"/>
    </source>
</evidence>
<dbReference type="InterPro" id="IPR014014">
    <property type="entry name" value="RNA_helicase_DEAD_Q_motif"/>
</dbReference>
<keyword evidence="2 8" id="KW-0547">Nucleotide-binding</keyword>
<dbReference type="EC" id="3.6.4.13" evidence="1"/>
<feature type="domain" description="Helicase C-terminal" evidence="11">
    <location>
        <begin position="382"/>
        <end position="530"/>
    </location>
</feature>
<dbReference type="PROSITE" id="PS51195">
    <property type="entry name" value="Q_MOTIF"/>
    <property type="match status" value="1"/>
</dbReference>
<feature type="domain" description="DEAD-box RNA helicase Q" evidence="12">
    <location>
        <begin position="128"/>
        <end position="156"/>
    </location>
</feature>
<feature type="compositionally biased region" description="Basic and acidic residues" evidence="9">
    <location>
        <begin position="537"/>
        <end position="549"/>
    </location>
</feature>
<feature type="compositionally biased region" description="Basic and acidic residues" evidence="9">
    <location>
        <begin position="593"/>
        <end position="610"/>
    </location>
</feature>
<sequence length="669" mass="74629">MTSSGDNNRSFAAQDAENRPEEVTDQSTREIQEQGESNNNRVAWLTHCEREETSPRRRGIKWGGLAARYEWKDEYGDVGPRNEELEQELFNNSNVPRPGSHANELQLSDDNAAYFVSVESDIKLNPITKFEEAGLHPVMMENIAHCGYEWPTAVQAYCIPALHEKLDVIAVAQTGSGKTAAFLIPIISQLMGKAKQIAGPRPNAGNPKGEGTARAEPLVVIICPTRELANQTFDEARRLCYRSMLRPCVAYGGAPRQLQQNELQKGCDVLVGTPGRILDFLKRPGVLAFNRVRYAVIDEADELLQPVWEESFHALIAELGAGFGEPPRFLMFSATFNQKCQQLARQYLSPKCVRLEITRPGTAVRHIRQEIMWVNDGSKLQALVELILSLPKARTLVFANTKLDVDQIDDYLYNHGLPSTSIHADRTQREREDALRAFRSAHSPILITTGLFARGLDVVNVLHVINYSLPRADCGGITEYIHRIGRTARIGNQGVATSFFNNADHALAPALTRLLNGCDQKVPDFLEQYLGSSWHDEDNIKDPAADEGHFTQAGWNNEADTASNNSWGPAPDADDNNDPWKLAADASKNDSGSSRDNEHGHSDNEASWSRDDDEVGFSDKEAGWSKDDVDCDLALVILLTWQGLCLRFTSFKEYSVFTRNEMISQSWFN</sequence>
<dbReference type="GO" id="GO:0005524">
    <property type="term" value="F:ATP binding"/>
    <property type="evidence" value="ECO:0007669"/>
    <property type="project" value="UniProtKB-KW"/>
</dbReference>
<proteinExistence type="inferred from homology"/>
<reference evidence="13" key="1">
    <citation type="journal article" date="2020" name="Front. Microbiol.">
        <title>Gene regulatory networks of Penicillium echinulatum 2HH and Penicillium oxalicum 114-2 inferred by a computational biology approach.</title>
        <authorList>
            <person name="Lenz A.R."/>
            <person name="Galan-Vasquez E."/>
            <person name="Balbinot E."/>
            <person name="De Abreu F.P."/>
            <person name="De Oliveira N.S."/>
            <person name="Da Rosa L.O."/>
            <person name="De Avila E Silva S."/>
            <person name="Camassola M."/>
            <person name="Dillon A.J.P."/>
            <person name="Perez-Rueda E."/>
        </authorList>
    </citation>
    <scope>NUCLEOTIDE SEQUENCE</scope>
    <source>
        <strain evidence="13">S1M29</strain>
    </source>
</reference>
<feature type="compositionally biased region" description="Polar residues" evidence="9">
    <location>
        <begin position="553"/>
        <end position="567"/>
    </location>
</feature>
<dbReference type="SMART" id="SM00487">
    <property type="entry name" value="DEXDc"/>
    <property type="match status" value="1"/>
</dbReference>
<evidence type="ECO:0000259" key="12">
    <source>
        <dbReference type="PROSITE" id="PS51195"/>
    </source>
</evidence>
<protein>
    <recommendedName>
        <fullName evidence="1">RNA helicase</fullName>
        <ecNumber evidence="1">3.6.4.13</ecNumber>
    </recommendedName>
</protein>
<organism evidence="13 14">
    <name type="scientific">Penicillium ucsense</name>
    <dbReference type="NCBI Taxonomy" id="2839758"/>
    <lineage>
        <taxon>Eukaryota</taxon>
        <taxon>Fungi</taxon>
        <taxon>Dikarya</taxon>
        <taxon>Ascomycota</taxon>
        <taxon>Pezizomycotina</taxon>
        <taxon>Eurotiomycetes</taxon>
        <taxon>Eurotiomycetidae</taxon>
        <taxon>Eurotiales</taxon>
        <taxon>Aspergillaceae</taxon>
        <taxon>Penicillium</taxon>
    </lineage>
</organism>
<evidence type="ECO:0000256" key="1">
    <source>
        <dbReference type="ARBA" id="ARBA00012552"/>
    </source>
</evidence>
<evidence type="ECO:0000259" key="10">
    <source>
        <dbReference type="PROSITE" id="PS51192"/>
    </source>
</evidence>
<feature type="compositionally biased region" description="Basic and acidic residues" evidence="9">
    <location>
        <begin position="16"/>
        <end position="32"/>
    </location>
</feature>
<dbReference type="InterPro" id="IPR011545">
    <property type="entry name" value="DEAD/DEAH_box_helicase_dom"/>
</dbReference>
<evidence type="ECO:0000256" key="2">
    <source>
        <dbReference type="ARBA" id="ARBA00022741"/>
    </source>
</evidence>
<feature type="domain" description="Helicase ATP-binding" evidence="10">
    <location>
        <begin position="159"/>
        <end position="354"/>
    </location>
</feature>
<dbReference type="PROSITE" id="PS51192">
    <property type="entry name" value="HELICASE_ATP_BIND_1"/>
    <property type="match status" value="1"/>
</dbReference>
<dbReference type="InterPro" id="IPR014001">
    <property type="entry name" value="Helicase_ATP-bd"/>
</dbReference>
<dbReference type="PANTHER" id="PTHR47958">
    <property type="entry name" value="ATP-DEPENDENT RNA HELICASE DBP3"/>
    <property type="match status" value="1"/>
</dbReference>
<dbReference type="SMART" id="SM00490">
    <property type="entry name" value="HELICc"/>
    <property type="match status" value="1"/>
</dbReference>